<dbReference type="Pfam" id="PF17425">
    <property type="entry name" value="Arylsulfotran_N"/>
    <property type="match status" value="1"/>
</dbReference>
<evidence type="ECO:0000313" key="4">
    <source>
        <dbReference type="Proteomes" id="UP000823927"/>
    </source>
</evidence>
<comment type="caution">
    <text evidence="3">The sequence shown here is derived from an EMBL/GenBank/DDBJ whole genome shotgun (WGS) entry which is preliminary data.</text>
</comment>
<proteinExistence type="predicted"/>
<protein>
    <recommendedName>
        <fullName evidence="2">Arylsulfotransferase N-terminal domain-containing protein</fullName>
    </recommendedName>
</protein>
<reference evidence="3" key="2">
    <citation type="journal article" date="2021" name="PeerJ">
        <title>Extensive microbial diversity within the chicken gut microbiome revealed by metagenomics and culture.</title>
        <authorList>
            <person name="Gilroy R."/>
            <person name="Ravi A."/>
            <person name="Getino M."/>
            <person name="Pursley I."/>
            <person name="Horton D.L."/>
            <person name="Alikhan N.F."/>
            <person name="Baker D."/>
            <person name="Gharbi K."/>
            <person name="Hall N."/>
            <person name="Watson M."/>
            <person name="Adriaenssens E.M."/>
            <person name="Foster-Nyarko E."/>
            <person name="Jarju S."/>
            <person name="Secka A."/>
            <person name="Antonio M."/>
            <person name="Oren A."/>
            <person name="Chaudhuri R.R."/>
            <person name="La Ragione R."/>
            <person name="Hildebrand F."/>
            <person name="Pallen M.J."/>
        </authorList>
    </citation>
    <scope>NUCLEOTIDE SEQUENCE</scope>
    <source>
        <strain evidence="3">CHK178-757</strain>
    </source>
</reference>
<dbReference type="InterPro" id="IPR035391">
    <property type="entry name" value="Arylsulfotran_N"/>
</dbReference>
<accession>A0A9D1JR53</accession>
<keyword evidence="1" id="KW-0812">Transmembrane</keyword>
<gene>
    <name evidence="3" type="ORF">IAB46_10240</name>
</gene>
<feature type="domain" description="Arylsulfotransferase N-terminal" evidence="2">
    <location>
        <begin position="120"/>
        <end position="204"/>
    </location>
</feature>
<keyword evidence="1" id="KW-1133">Transmembrane helix</keyword>
<sequence>MKKLKRWQQVMVILAVIAVVCAAVFGIYKLVVRTQMNEETKKRDSWTVETGELIRQTSDQRVNIYAAATDSQITAYQMLPREIEKESFTFYDEQVQERLAAALEELKAAREYTLEEPLAVWNPFSTGSNGLYLYFDYDGAAGVSYTIHVADSGIEDYTAQANTSGDGAMEFLMVGLVPGQVNEVTLQVLDSSGNVTDSFTFQITAPDTVSGYATLLESTDGTSQEALTDGGDMICCVSSDQIGRINALGQVTRENAADDAVMDRILEVNMDTDIAWKSPGILQISMGSIPLRS</sequence>
<dbReference type="Proteomes" id="UP000823927">
    <property type="component" value="Unassembled WGS sequence"/>
</dbReference>
<dbReference type="EMBL" id="DVIT01000037">
    <property type="protein sequence ID" value="HIS47907.1"/>
    <property type="molecule type" value="Genomic_DNA"/>
</dbReference>
<dbReference type="AlphaFoldDB" id="A0A9D1JR53"/>
<evidence type="ECO:0000256" key="1">
    <source>
        <dbReference type="SAM" id="Phobius"/>
    </source>
</evidence>
<organism evidence="3 4">
    <name type="scientific">Candidatus Scybalocola faecigallinarum</name>
    <dbReference type="NCBI Taxonomy" id="2840941"/>
    <lineage>
        <taxon>Bacteria</taxon>
        <taxon>Bacillati</taxon>
        <taxon>Bacillota</taxon>
        <taxon>Clostridia</taxon>
        <taxon>Lachnospirales</taxon>
        <taxon>Lachnospiraceae</taxon>
        <taxon>Lachnospiraceae incertae sedis</taxon>
        <taxon>Candidatus Scybalocola (ex Gilroy et al. 2021)</taxon>
    </lineage>
</organism>
<evidence type="ECO:0000259" key="2">
    <source>
        <dbReference type="Pfam" id="PF17425"/>
    </source>
</evidence>
<keyword evidence="1" id="KW-0472">Membrane</keyword>
<name>A0A9D1JR53_9FIRM</name>
<feature type="transmembrane region" description="Helical" evidence="1">
    <location>
        <begin position="12"/>
        <end position="31"/>
    </location>
</feature>
<evidence type="ECO:0000313" key="3">
    <source>
        <dbReference type="EMBL" id="HIS47907.1"/>
    </source>
</evidence>
<reference evidence="3" key="1">
    <citation type="submission" date="2020-10" db="EMBL/GenBank/DDBJ databases">
        <authorList>
            <person name="Gilroy R."/>
        </authorList>
    </citation>
    <scope>NUCLEOTIDE SEQUENCE</scope>
    <source>
        <strain evidence="3">CHK178-757</strain>
    </source>
</reference>